<dbReference type="Proteomes" id="UP001408356">
    <property type="component" value="Unassembled WGS sequence"/>
</dbReference>
<evidence type="ECO:0000256" key="1">
    <source>
        <dbReference type="SAM" id="MobiDB-lite"/>
    </source>
</evidence>
<protein>
    <submittedName>
        <fullName evidence="2">Uncharacterized protein</fullName>
    </submittedName>
</protein>
<sequence>MSVVLAPPVNYEVSVSKDALAQSTPKINNGTTEDRVFAHIGLVTLHMFTSSPPSLLGRHDMAHELFSDTVLRPDGTIMCMHPETECTFFFRNPNDLAGNQNALHWKKEYPIPSMTHSIPTCTCPRQLRQIWHTEYQDNIVHLVESLFGELTVFGSIDAGDVANFWYDDSITIDMKEDVWKRVDNWERMLRTLATVKAAVRMGNVPKDLIVLATAYLQDGTVMWKFDDLRKEGDPVVQDAQPATAGDSTVEKPEAKTTSSEDSYGSGRDKEKDNEEDA</sequence>
<proteinExistence type="predicted"/>
<comment type="caution">
    <text evidence="2">The sequence shown here is derived from an EMBL/GenBank/DDBJ whole genome shotgun (WGS) entry which is preliminary data.</text>
</comment>
<name>A0ABR2UZD1_9PEZI</name>
<evidence type="ECO:0000313" key="2">
    <source>
        <dbReference type="EMBL" id="KAK9419721.1"/>
    </source>
</evidence>
<gene>
    <name evidence="2" type="ORF">SUNI508_07207</name>
</gene>
<reference evidence="2 3" key="1">
    <citation type="journal article" date="2024" name="J. Plant Pathol.">
        <title>Sequence and assembly of the genome of Seiridium unicorne, isolate CBS 538.82, causal agent of cypress canker disease.</title>
        <authorList>
            <person name="Scali E."/>
            <person name="Rocca G.D."/>
            <person name="Danti R."/>
            <person name="Garbelotto M."/>
            <person name="Barberini S."/>
            <person name="Baroncelli R."/>
            <person name="Emiliani G."/>
        </authorList>
    </citation>
    <scope>NUCLEOTIDE SEQUENCE [LARGE SCALE GENOMIC DNA]</scope>
    <source>
        <strain evidence="2 3">BM-138-508</strain>
    </source>
</reference>
<evidence type="ECO:0000313" key="3">
    <source>
        <dbReference type="Proteomes" id="UP001408356"/>
    </source>
</evidence>
<keyword evidence="3" id="KW-1185">Reference proteome</keyword>
<feature type="compositionally biased region" description="Basic and acidic residues" evidence="1">
    <location>
        <begin position="266"/>
        <end position="277"/>
    </location>
</feature>
<organism evidence="2 3">
    <name type="scientific">Seiridium unicorne</name>
    <dbReference type="NCBI Taxonomy" id="138068"/>
    <lineage>
        <taxon>Eukaryota</taxon>
        <taxon>Fungi</taxon>
        <taxon>Dikarya</taxon>
        <taxon>Ascomycota</taxon>
        <taxon>Pezizomycotina</taxon>
        <taxon>Sordariomycetes</taxon>
        <taxon>Xylariomycetidae</taxon>
        <taxon>Amphisphaeriales</taxon>
        <taxon>Sporocadaceae</taxon>
        <taxon>Seiridium</taxon>
    </lineage>
</organism>
<feature type="region of interest" description="Disordered" evidence="1">
    <location>
        <begin position="234"/>
        <end position="277"/>
    </location>
</feature>
<dbReference type="EMBL" id="JARVKF010000299">
    <property type="protein sequence ID" value="KAK9419721.1"/>
    <property type="molecule type" value="Genomic_DNA"/>
</dbReference>
<accession>A0ABR2UZD1</accession>